<dbReference type="Pfam" id="PF09900">
    <property type="entry name" value="DUF2127"/>
    <property type="match status" value="1"/>
</dbReference>
<dbReference type="AlphaFoldDB" id="A0AB39HC26"/>
<evidence type="ECO:0000256" key="1">
    <source>
        <dbReference type="SAM" id="Phobius"/>
    </source>
</evidence>
<dbReference type="EMBL" id="CP162601">
    <property type="protein sequence ID" value="XDK24125.1"/>
    <property type="molecule type" value="Genomic_DNA"/>
</dbReference>
<proteinExistence type="predicted"/>
<sequence length="162" mass="18991">MNKYDNGLRVIAVTEAMKGTVAAFTCWLLLHLGYQQFHQQMKVMIDVVHLFSARDITALLKAQVDKITPNNYRTVISILALYASMRFIEAGGLWYSMRWTQWFAIVSGAIYLPFEVFDWIKQPSWWMTLVIVFNSAVVIYVYFTTQRQAKMRLDEELTGRYR</sequence>
<accession>A0AB39HC26</accession>
<feature type="transmembrane region" description="Helical" evidence="1">
    <location>
        <begin position="16"/>
        <end position="34"/>
    </location>
</feature>
<dbReference type="RefSeq" id="WP_306100183.1">
    <property type="nucleotide sequence ID" value="NZ_CP162601.1"/>
</dbReference>
<dbReference type="InterPro" id="IPR021125">
    <property type="entry name" value="DUF2127"/>
</dbReference>
<dbReference type="KEGG" id="vih:AB0763_07770"/>
<evidence type="ECO:0000313" key="2">
    <source>
        <dbReference type="EMBL" id="XDK24125.1"/>
    </source>
</evidence>
<gene>
    <name evidence="2" type="ORF">AB0763_07770</name>
</gene>
<protein>
    <submittedName>
        <fullName evidence="2">DUF2127 domain-containing protein</fullName>
    </submittedName>
</protein>
<keyword evidence="1" id="KW-0472">Membrane</keyword>
<reference evidence="2" key="1">
    <citation type="submission" date="2024-07" db="EMBL/GenBank/DDBJ databases">
        <title>Genome Analysis of a Potential Novel Vibrio Species Secreting pH- and Thermo-stable Alginate Lyase and its Application in Producing Alginate Oligosaccharides.</title>
        <authorList>
            <person name="Huang H."/>
            <person name="Bao K."/>
        </authorList>
    </citation>
    <scope>NUCLEOTIDE SEQUENCE</scope>
    <source>
        <strain evidence="2">HB236076</strain>
    </source>
</reference>
<organism evidence="2">
    <name type="scientific">Vibrio sp. HB236076</name>
    <dbReference type="NCBI Taxonomy" id="3232307"/>
    <lineage>
        <taxon>Bacteria</taxon>
        <taxon>Pseudomonadati</taxon>
        <taxon>Pseudomonadota</taxon>
        <taxon>Gammaproteobacteria</taxon>
        <taxon>Vibrionales</taxon>
        <taxon>Vibrionaceae</taxon>
        <taxon>Vibrio</taxon>
    </lineage>
</organism>
<keyword evidence="1" id="KW-0812">Transmembrane</keyword>
<feature type="transmembrane region" description="Helical" evidence="1">
    <location>
        <begin position="124"/>
        <end position="143"/>
    </location>
</feature>
<keyword evidence="1" id="KW-1133">Transmembrane helix</keyword>
<name>A0AB39HC26_9VIBR</name>
<feature type="transmembrane region" description="Helical" evidence="1">
    <location>
        <begin position="93"/>
        <end position="112"/>
    </location>
</feature>